<protein>
    <submittedName>
        <fullName evidence="3">NADAR domain-containing protein</fullName>
    </submittedName>
</protein>
<dbReference type="Proteomes" id="UP000887565">
    <property type="component" value="Unplaced"/>
</dbReference>
<dbReference type="SUPFAM" id="SSF143990">
    <property type="entry name" value="YbiA-like"/>
    <property type="match status" value="1"/>
</dbReference>
<dbReference type="CDD" id="cd15457">
    <property type="entry name" value="NADAR"/>
    <property type="match status" value="1"/>
</dbReference>
<evidence type="ECO:0000313" key="3">
    <source>
        <dbReference type="WBParaSite" id="nRc.2.0.1.t08763-RA"/>
    </source>
</evidence>
<organism evidence="2 3">
    <name type="scientific">Romanomermis culicivorax</name>
    <name type="common">Nematode worm</name>
    <dbReference type="NCBI Taxonomy" id="13658"/>
    <lineage>
        <taxon>Eukaryota</taxon>
        <taxon>Metazoa</taxon>
        <taxon>Ecdysozoa</taxon>
        <taxon>Nematoda</taxon>
        <taxon>Enoplea</taxon>
        <taxon>Dorylaimia</taxon>
        <taxon>Mermithida</taxon>
        <taxon>Mermithoidea</taxon>
        <taxon>Mermithidae</taxon>
        <taxon>Romanomermis</taxon>
    </lineage>
</organism>
<dbReference type="AlphaFoldDB" id="A0A915I3Q5"/>
<evidence type="ECO:0000313" key="2">
    <source>
        <dbReference type="Proteomes" id="UP000887565"/>
    </source>
</evidence>
<feature type="domain" description="NADAR" evidence="1">
    <location>
        <begin position="1"/>
        <end position="125"/>
    </location>
</feature>
<dbReference type="WBParaSite" id="nRc.2.0.1.t08763-RA">
    <property type="protein sequence ID" value="nRc.2.0.1.t08763-RA"/>
    <property type="gene ID" value="nRc.2.0.1.g08763"/>
</dbReference>
<keyword evidence="2" id="KW-1185">Reference proteome</keyword>
<reference evidence="3" key="1">
    <citation type="submission" date="2022-11" db="UniProtKB">
        <authorList>
            <consortium name="WormBaseParasite"/>
        </authorList>
    </citation>
    <scope>IDENTIFICATION</scope>
</reference>
<dbReference type="Pfam" id="PF08719">
    <property type="entry name" value="NADAR"/>
    <property type="match status" value="1"/>
</dbReference>
<sequence>STEHYLFAQKASATNLSEKENQIINCDNAAIAKRLGEQFDWSNPTTPWAEFASRTLYKANWYKYSQLKHLRRALFNTLNYELVETNPFDPYWGIGIRIEDLRIDNRSNWGANNFGKILMKLRDEMQSN</sequence>
<dbReference type="InterPro" id="IPR012816">
    <property type="entry name" value="NADAR"/>
</dbReference>
<evidence type="ECO:0000259" key="1">
    <source>
        <dbReference type="Pfam" id="PF08719"/>
    </source>
</evidence>
<dbReference type="OMA" id="RTLYKAN"/>
<dbReference type="Gene3D" id="1.10.357.40">
    <property type="entry name" value="YbiA-like"/>
    <property type="match status" value="1"/>
</dbReference>
<accession>A0A915I3Q5</accession>
<name>A0A915I3Q5_ROMCU</name>
<proteinExistence type="predicted"/>
<dbReference type="InterPro" id="IPR037238">
    <property type="entry name" value="YbiA-like_sf"/>
</dbReference>
<dbReference type="NCBIfam" id="TIGR02464">
    <property type="entry name" value="ribofla_fusion"/>
    <property type="match status" value="1"/>
</dbReference>